<name>A0A2W4Y0G7_9CYAN</name>
<dbReference type="GO" id="GO:0009294">
    <property type="term" value="P:DNA-mediated transformation"/>
    <property type="evidence" value="ECO:0007669"/>
    <property type="project" value="InterPro"/>
</dbReference>
<evidence type="ECO:0000313" key="3">
    <source>
        <dbReference type="EMBL" id="PZO60309.1"/>
    </source>
</evidence>
<protein>
    <submittedName>
        <fullName evidence="3">DNA-protecting protein DprA</fullName>
    </submittedName>
</protein>
<evidence type="ECO:0000259" key="2">
    <source>
        <dbReference type="Pfam" id="PF02481"/>
    </source>
</evidence>
<organism evidence="3 4">
    <name type="scientific">Phormidesmis priestleyi</name>
    <dbReference type="NCBI Taxonomy" id="268141"/>
    <lineage>
        <taxon>Bacteria</taxon>
        <taxon>Bacillati</taxon>
        <taxon>Cyanobacteriota</taxon>
        <taxon>Cyanophyceae</taxon>
        <taxon>Leptolyngbyales</taxon>
        <taxon>Leptolyngbyaceae</taxon>
        <taxon>Phormidesmis</taxon>
    </lineage>
</organism>
<reference evidence="4" key="1">
    <citation type="submission" date="2018-04" db="EMBL/GenBank/DDBJ databases">
        <authorList>
            <person name="Cornet L."/>
        </authorList>
    </citation>
    <scope>NUCLEOTIDE SEQUENCE [LARGE SCALE GENOMIC DNA]</scope>
</reference>
<dbReference type="Gene3D" id="3.40.50.450">
    <property type="match status" value="1"/>
</dbReference>
<dbReference type="Pfam" id="PF02481">
    <property type="entry name" value="DNA_processg_A"/>
    <property type="match status" value="1"/>
</dbReference>
<gene>
    <name evidence="3" type="primary">dprA</name>
    <name evidence="3" type="ORF">DCF15_02455</name>
</gene>
<dbReference type="EMBL" id="QBMP01000012">
    <property type="protein sequence ID" value="PZO60309.1"/>
    <property type="molecule type" value="Genomic_DNA"/>
</dbReference>
<sequence>MATERAYWLAWSRIKGVGPVTLKHLWDHFGALAIAWQATAGELLAVDGIGLLSAEKITAQRAKLDPAKLLAQHEQENQSFWTPADADYPALLFAINDPPPLLYYRGNLRLNDHPNALSVGIVGTRRPSAYGQRWTQRLSRHLTRQGAVIVSGLAAGIDTVAHTSCLQQQGLTIAVLGTGVDVVYPTHNRELHEQIVATGLVVSEYADGTLPDKVHFPQRNRIIAGLSRAILVTEAPARSGALITVRLANDYCREVYALPCALDNLQGAGCLQAISDGAQMILGEQVLAEALAALPPVDVAVPDEAEIAHSATGKP</sequence>
<evidence type="ECO:0000256" key="1">
    <source>
        <dbReference type="ARBA" id="ARBA00006525"/>
    </source>
</evidence>
<reference evidence="3 4" key="2">
    <citation type="submission" date="2018-06" db="EMBL/GenBank/DDBJ databases">
        <title>Metagenomic assembly of (sub)arctic Cyanobacteria and their associated microbiome from non-axenic cultures.</title>
        <authorList>
            <person name="Baurain D."/>
        </authorList>
    </citation>
    <scope>NUCLEOTIDE SEQUENCE [LARGE SCALE GENOMIC DNA]</scope>
    <source>
        <strain evidence="3">ULC027bin1</strain>
    </source>
</reference>
<dbReference type="PANTHER" id="PTHR43022">
    <property type="entry name" value="PROTEIN SMF"/>
    <property type="match status" value="1"/>
</dbReference>
<dbReference type="AlphaFoldDB" id="A0A2W4Y0G7"/>
<comment type="similarity">
    <text evidence="1">Belongs to the DprA/Smf family.</text>
</comment>
<dbReference type="SUPFAM" id="SSF47781">
    <property type="entry name" value="RuvA domain 2-like"/>
    <property type="match status" value="1"/>
</dbReference>
<dbReference type="InterPro" id="IPR003488">
    <property type="entry name" value="DprA"/>
</dbReference>
<evidence type="ECO:0000313" key="4">
    <source>
        <dbReference type="Proteomes" id="UP000249794"/>
    </source>
</evidence>
<dbReference type="PANTHER" id="PTHR43022:SF1">
    <property type="entry name" value="PROTEIN SMF"/>
    <property type="match status" value="1"/>
</dbReference>
<accession>A0A2W4Y0G7</accession>
<proteinExistence type="inferred from homology"/>
<dbReference type="SUPFAM" id="SSF102405">
    <property type="entry name" value="MCP/YpsA-like"/>
    <property type="match status" value="1"/>
</dbReference>
<comment type="caution">
    <text evidence="3">The sequence shown here is derived from an EMBL/GenBank/DDBJ whole genome shotgun (WGS) entry which is preliminary data.</text>
</comment>
<dbReference type="NCBIfam" id="TIGR00732">
    <property type="entry name" value="dprA"/>
    <property type="match status" value="1"/>
</dbReference>
<feature type="non-terminal residue" evidence="3">
    <location>
        <position position="315"/>
    </location>
</feature>
<feature type="domain" description="Smf/DprA SLOG" evidence="2">
    <location>
        <begin position="80"/>
        <end position="289"/>
    </location>
</feature>
<dbReference type="InterPro" id="IPR057666">
    <property type="entry name" value="DrpA_SLOG"/>
</dbReference>
<dbReference type="Proteomes" id="UP000249794">
    <property type="component" value="Unassembled WGS sequence"/>
</dbReference>
<dbReference type="InterPro" id="IPR010994">
    <property type="entry name" value="RuvA_2-like"/>
</dbReference>